<reference evidence="2 3" key="1">
    <citation type="submission" date="2019-08" db="EMBL/GenBank/DDBJ databases">
        <title>Bacillus genomes from the desert of Cuatro Cienegas, Coahuila.</title>
        <authorList>
            <person name="Olmedo-Alvarez G."/>
        </authorList>
    </citation>
    <scope>NUCLEOTIDE SEQUENCE [LARGE SCALE GENOMIC DNA]</scope>
    <source>
        <strain evidence="2 3">CH446_14T</strain>
    </source>
</reference>
<accession>A0A5D4R9R2</accession>
<evidence type="ECO:0000256" key="1">
    <source>
        <dbReference type="SAM" id="Coils"/>
    </source>
</evidence>
<feature type="coiled-coil region" evidence="1">
    <location>
        <begin position="31"/>
        <end position="85"/>
    </location>
</feature>
<evidence type="ECO:0000313" key="3">
    <source>
        <dbReference type="Proteomes" id="UP000322139"/>
    </source>
</evidence>
<sequence>MLNKSMDIHQAIMDELSIIKRIIAESDRLRCEAMEMSIRHVNEEIKAADKDPLVYVNELLMKRRILNLELEVMDLKKNLNGVEENGG</sequence>
<name>A0A5D4R9R2_9BACI</name>
<dbReference type="RefSeq" id="WP_148975497.1">
    <property type="nucleotide sequence ID" value="NZ_VTER01000007.1"/>
</dbReference>
<organism evidence="2 3">
    <name type="scientific">Bacillus infantis</name>
    <dbReference type="NCBI Taxonomy" id="324767"/>
    <lineage>
        <taxon>Bacteria</taxon>
        <taxon>Bacillati</taxon>
        <taxon>Bacillota</taxon>
        <taxon>Bacilli</taxon>
        <taxon>Bacillales</taxon>
        <taxon>Bacillaceae</taxon>
        <taxon>Bacillus</taxon>
    </lineage>
</organism>
<gene>
    <name evidence="2" type="ORF">FZD51_14880</name>
</gene>
<keyword evidence="1" id="KW-0175">Coiled coil</keyword>
<dbReference type="AlphaFoldDB" id="A0A5D4R9R2"/>
<dbReference type="Proteomes" id="UP000322139">
    <property type="component" value="Unassembled WGS sequence"/>
</dbReference>
<evidence type="ECO:0000313" key="2">
    <source>
        <dbReference type="EMBL" id="TYS46754.1"/>
    </source>
</evidence>
<comment type="caution">
    <text evidence="2">The sequence shown here is derived from an EMBL/GenBank/DDBJ whole genome shotgun (WGS) entry which is preliminary data.</text>
</comment>
<proteinExistence type="predicted"/>
<dbReference type="EMBL" id="VTER01000007">
    <property type="protein sequence ID" value="TYS46754.1"/>
    <property type="molecule type" value="Genomic_DNA"/>
</dbReference>
<protein>
    <submittedName>
        <fullName evidence="2">Uncharacterized protein</fullName>
    </submittedName>
</protein>